<protein>
    <submittedName>
        <fullName evidence="1">Uncharacterized protein</fullName>
    </submittedName>
</protein>
<dbReference type="EMBL" id="LBMM01002132">
    <property type="protein sequence ID" value="KMQ95231.1"/>
    <property type="molecule type" value="Genomic_DNA"/>
</dbReference>
<evidence type="ECO:0000313" key="2">
    <source>
        <dbReference type="Proteomes" id="UP000036403"/>
    </source>
</evidence>
<dbReference type="AlphaFoldDB" id="A0A0J7KY32"/>
<keyword evidence="2" id="KW-1185">Reference proteome</keyword>
<dbReference type="PaxDb" id="67767-A0A0J7KY32"/>
<evidence type="ECO:0000313" key="1">
    <source>
        <dbReference type="EMBL" id="KMQ95231.1"/>
    </source>
</evidence>
<dbReference type="Proteomes" id="UP000036403">
    <property type="component" value="Unassembled WGS sequence"/>
</dbReference>
<comment type="caution">
    <text evidence="1">The sequence shown here is derived from an EMBL/GenBank/DDBJ whole genome shotgun (WGS) entry which is preliminary data.</text>
</comment>
<dbReference type="OrthoDB" id="7676529at2759"/>
<organism evidence="1 2">
    <name type="scientific">Lasius niger</name>
    <name type="common">Black garden ant</name>
    <dbReference type="NCBI Taxonomy" id="67767"/>
    <lineage>
        <taxon>Eukaryota</taxon>
        <taxon>Metazoa</taxon>
        <taxon>Ecdysozoa</taxon>
        <taxon>Arthropoda</taxon>
        <taxon>Hexapoda</taxon>
        <taxon>Insecta</taxon>
        <taxon>Pterygota</taxon>
        <taxon>Neoptera</taxon>
        <taxon>Endopterygota</taxon>
        <taxon>Hymenoptera</taxon>
        <taxon>Apocrita</taxon>
        <taxon>Aculeata</taxon>
        <taxon>Formicoidea</taxon>
        <taxon>Formicidae</taxon>
        <taxon>Formicinae</taxon>
        <taxon>Lasius</taxon>
        <taxon>Lasius</taxon>
    </lineage>
</organism>
<gene>
    <name evidence="1" type="ORF">RF55_4567</name>
</gene>
<reference evidence="1 2" key="1">
    <citation type="submission" date="2015-04" db="EMBL/GenBank/DDBJ databases">
        <title>Lasius niger genome sequencing.</title>
        <authorList>
            <person name="Konorov E.A."/>
            <person name="Nikitin M.A."/>
            <person name="Kirill M.V."/>
            <person name="Chang P."/>
        </authorList>
    </citation>
    <scope>NUCLEOTIDE SEQUENCE [LARGE SCALE GENOMIC DNA]</scope>
    <source>
        <tissue evidence="1">Whole</tissue>
    </source>
</reference>
<accession>A0A0J7KY32</accession>
<proteinExistence type="predicted"/>
<name>A0A0J7KY32_LASNI</name>
<sequence>MRITLDDEEIVLRHFVVCEYYGTETCFCWNEDKLVVFPYTRDNSTARDVHVLSTPDPLRQIRFFHSRAFFVCSPQGAYKLSRAGEFALLSKNALDMGSDFFQVLNAKSNAVYLDDKQVKSSTLLFPVAPNASEEDVRTFSLILEDTETRFLNCFIDDSERKRNVCVIAHDRKLFALRDDNVVQLIYTSERAITDIVPVRRRDKVAGLLLLIDIDMVILVHGGDYDLVFEKIHLGKNMINISALCVCFSMEVENVLWIMYCDQSKMYYMRKELFADAIQETRVEERTFKCIQYYKPNIILGLSQENELIELPLDKLENSLSPNTDVNLHIDMFQRTDFIMEKIYVKVKELNVLYESMMDERDNLRRISLYVSKQKLPVIPHIGVSTLCNYHYLELNIPGKLPRNSHVVFAIISKNRSIFCMKKITETAFTLKLPINGNRILCSSNINMDLITWMNKQQPWCLMQNFINSPPQDLKRKRVTKKDKTAFIVAKIASLQKLIADKDLSMTKLSEIKKIIRAEL</sequence>